<evidence type="ECO:0000313" key="1">
    <source>
        <dbReference type="EMBL" id="RKP20898.1"/>
    </source>
</evidence>
<name>A0A4P9YN47_ROZAC</name>
<gene>
    <name evidence="1" type="ORF">ROZALSC1DRAFT_20985</name>
</gene>
<sequence length="847" mass="96118">MHSSLFRLIDFPNPFTLESVYLNQVSKLHVFQIANLTARRLHIRFSSDLPSIGFQLSNANLCNDCDEDDGLEYNQVFNEIDFVDGVSVAGHETVRVIMTYLASKDCEMQMEVDSDRTFDYVRVDGEIVFACEDERSVVGFQAQVCQSVMVSDVGENGTISFDDCVVGGTFFKVFTVWNKSAIDLQWSVSVSDERFKLTYGDTGEAVDALNRNTVLPYSHQDVRIMYEPKEIGEVQCEMILENVNDALNSECVKIQAVSRATVKESLLMLSCNDKPMDKVLDFGNCCTGIWTRQRIVMRNMSDCNLELRFDSDCNLVFELSQEEEAGEMKRYEDSSLFSSMSGVMIEKSSLGLNSLELNMGVSSMTSSMVSVNSRTSTPVPMQEEIMDYQYQVNEMNVVEEMILKAGSEKAINVLYKAAREVDDETKAGVLVKRNFKICIEYEAKESNIKEKKKRKVCTSFIQVNTNCLDYGNVDVGTLKSLPITISNMSDVNSHVMIKFASKVLHCFKEEINIPARQSVTIKIDIFPRKVNPEYRKEIVVLNLLNRENDKIIQVKATNMDHQKENSVDLNVNLEVSTNNAILSKEQEELFENLQQKLKIAIRKNRFDKVNKIKDKLSQLENFNVSNGLNVPKFKKVSDSFVSFTLEPNTCITILSSIRVLSGDDCGEGWFNVDGEIVVREYKNADVVKVVQYKAVVCLDSIKFRELMRVKGEQVDVERERDLDGVVERDLDGVERNRDSIVETNSVVEGNRDSITDRDMSCEGVDAVVVKESHSHSLHLEPTFIDLELDSINSLVLNCNESICLKIELKSNVIENVLFLLINFLLAKMSVEKYLFLFCLQRRLRLGC</sequence>
<protein>
    <submittedName>
        <fullName evidence="1">Uncharacterized protein</fullName>
    </submittedName>
</protein>
<dbReference type="Proteomes" id="UP000281549">
    <property type="component" value="Unassembled WGS sequence"/>
</dbReference>
<dbReference type="Gene3D" id="2.60.40.10">
    <property type="entry name" value="Immunoglobulins"/>
    <property type="match status" value="2"/>
</dbReference>
<dbReference type="AlphaFoldDB" id="A0A4P9YN47"/>
<dbReference type="PANTHER" id="PTHR39211:SF1">
    <property type="entry name" value="ABNORMAL SPINDLE-LIKE MICROCEPHALY-ASSOCIATED PROTEIN ASH DOMAIN-CONTAINING PROTEIN"/>
    <property type="match status" value="1"/>
</dbReference>
<evidence type="ECO:0000313" key="2">
    <source>
        <dbReference type="Proteomes" id="UP000281549"/>
    </source>
</evidence>
<reference evidence="2" key="1">
    <citation type="journal article" date="2018" name="Nat. Microbiol.">
        <title>Leveraging single-cell genomics to expand the fungal tree of life.</title>
        <authorList>
            <person name="Ahrendt S.R."/>
            <person name="Quandt C.A."/>
            <person name="Ciobanu D."/>
            <person name="Clum A."/>
            <person name="Salamov A."/>
            <person name="Andreopoulos B."/>
            <person name="Cheng J.F."/>
            <person name="Woyke T."/>
            <person name="Pelin A."/>
            <person name="Henrissat B."/>
            <person name="Reynolds N.K."/>
            <person name="Benny G.L."/>
            <person name="Smith M.E."/>
            <person name="James T.Y."/>
            <person name="Grigoriev I.V."/>
        </authorList>
    </citation>
    <scope>NUCLEOTIDE SEQUENCE [LARGE SCALE GENOMIC DNA]</scope>
    <source>
        <strain evidence="2">CSF55</strain>
    </source>
</reference>
<dbReference type="InterPro" id="IPR013783">
    <property type="entry name" value="Ig-like_fold"/>
</dbReference>
<dbReference type="PANTHER" id="PTHR39211">
    <property type="entry name" value="CHROMOSOME 7, WHOLE GENOME SHOTGUN SEQUENCE"/>
    <property type="match status" value="1"/>
</dbReference>
<organism evidence="1 2">
    <name type="scientific">Rozella allomycis (strain CSF55)</name>
    <dbReference type="NCBI Taxonomy" id="988480"/>
    <lineage>
        <taxon>Eukaryota</taxon>
        <taxon>Fungi</taxon>
        <taxon>Fungi incertae sedis</taxon>
        <taxon>Cryptomycota</taxon>
        <taxon>Cryptomycota incertae sedis</taxon>
        <taxon>Rozella</taxon>
    </lineage>
</organism>
<dbReference type="EMBL" id="ML005009">
    <property type="protein sequence ID" value="RKP20898.1"/>
    <property type="molecule type" value="Genomic_DNA"/>
</dbReference>
<accession>A0A4P9YN47</accession>
<proteinExistence type="predicted"/>